<evidence type="ECO:0000256" key="6">
    <source>
        <dbReference type="SAM" id="Phobius"/>
    </source>
</evidence>
<evidence type="ECO:0000259" key="7">
    <source>
        <dbReference type="PROSITE" id="PS50076"/>
    </source>
</evidence>
<keyword evidence="6" id="KW-0812">Transmembrane</keyword>
<evidence type="ECO:0000256" key="4">
    <source>
        <dbReference type="ARBA" id="ARBA00022833"/>
    </source>
</evidence>
<dbReference type="SUPFAM" id="SSF46565">
    <property type="entry name" value="Chaperone J-domain"/>
    <property type="match status" value="1"/>
</dbReference>
<dbReference type="AlphaFoldDB" id="A0A3L6D8K1"/>
<evidence type="ECO:0000313" key="9">
    <source>
        <dbReference type="EMBL" id="PWZ04902.1"/>
    </source>
</evidence>
<sequence length="524" mass="59115">MGRFGWLRHASRFLAPQSGEVFLQRRAWIQPNTFYRCKFRSIIYIYATLIFLCSLPMFVSVFIWRIAACSSTGIYISNKFYDRFMLIPFVWSRSFHATDHRCSKHKDYYKILGVPKDASLDDIKKAFHSLAKKYHPDTNRGNTAAKRMFQEIRDAYEASKHYGTLQRGSNMTCYFLEGQGWSLMGPIMTHSRDPIIRDIILSQNSADRMMAISLVNSIKYFLRWFSVPANTFSSICHVCADPEYEVELNLSFSEAANGCIKQVSYHAKNVCDSCGGRGHLPNAKIYVCPSCKGLGRVTMYPFTSVCSSCRGIGKVIKDYCLTCQGSGVVGGMKHVTLDMPAGLDSGDTIDVPEAGDSGGLGVQSGNLHIKIQVEIDPLFTRDGADIHVDKRISFTQAMLGGKVEVPTLNGKTEVKDCQIRLDIWGTNMSDSEFISPRKPTILFMELILPTYYSFSLYISNCWVVTERQRMLLEEFAVEEAAKEHNTFVAGNWWELVAENMTKQNVMVGIGILLLIHLMLSKAMN</sequence>
<dbReference type="CDD" id="cd10747">
    <property type="entry name" value="DnaJ_C"/>
    <property type="match status" value="1"/>
</dbReference>
<dbReference type="Gene3D" id="2.10.230.10">
    <property type="entry name" value="Heat shock protein DnaJ, cysteine-rich domain"/>
    <property type="match status" value="1"/>
</dbReference>
<keyword evidence="6" id="KW-0472">Membrane</keyword>
<dbReference type="GO" id="GO:0031072">
    <property type="term" value="F:heat shock protein binding"/>
    <property type="evidence" value="ECO:0007669"/>
    <property type="project" value="InterPro"/>
</dbReference>
<dbReference type="PANTHER" id="PTHR43096">
    <property type="entry name" value="DNAJ HOMOLOG 1, MITOCHONDRIAL-RELATED"/>
    <property type="match status" value="1"/>
</dbReference>
<dbReference type="GO" id="GO:0051082">
    <property type="term" value="F:unfolded protein binding"/>
    <property type="evidence" value="ECO:0007669"/>
    <property type="project" value="InterPro"/>
</dbReference>
<dbReference type="PRINTS" id="PR00625">
    <property type="entry name" value="JDOMAIN"/>
</dbReference>
<dbReference type="Pfam" id="PF00684">
    <property type="entry name" value="DnaJ_CXXCXGXG"/>
    <property type="match status" value="1"/>
</dbReference>
<evidence type="ECO:0000313" key="10">
    <source>
        <dbReference type="Proteomes" id="UP000251960"/>
    </source>
</evidence>
<dbReference type="InterPro" id="IPR036869">
    <property type="entry name" value="J_dom_sf"/>
</dbReference>
<evidence type="ECO:0000256" key="3">
    <source>
        <dbReference type="ARBA" id="ARBA00022771"/>
    </source>
</evidence>
<dbReference type="InterPro" id="IPR008971">
    <property type="entry name" value="HSP40/DnaJ_pept-bd"/>
</dbReference>
<dbReference type="Gene3D" id="2.60.260.20">
    <property type="entry name" value="Urease metallochaperone UreE, N-terminal domain"/>
    <property type="match status" value="2"/>
</dbReference>
<keyword evidence="6" id="KW-1133">Transmembrane helix</keyword>
<dbReference type="Proteomes" id="UP000251960">
    <property type="component" value="Chromosome 9"/>
</dbReference>
<dbReference type="PANTHER" id="PTHR43096:SF36">
    <property type="entry name" value="CHAPERONE PROTEIN DNAJ 1, MITOCHONDRIAL"/>
    <property type="match status" value="1"/>
</dbReference>
<dbReference type="InterPro" id="IPR001623">
    <property type="entry name" value="DnaJ_domain"/>
</dbReference>
<evidence type="ECO:0000256" key="1">
    <source>
        <dbReference type="ARBA" id="ARBA00022723"/>
    </source>
</evidence>
<dbReference type="GO" id="GO:0005783">
    <property type="term" value="C:endoplasmic reticulum"/>
    <property type="evidence" value="ECO:0007669"/>
    <property type="project" value="UniProtKB-ARBA"/>
</dbReference>
<gene>
    <name evidence="9" type="primary">ATJ1</name>
    <name evidence="9" type="ORF">Zm00014a_015227</name>
</gene>
<dbReference type="Gene3D" id="1.10.287.110">
    <property type="entry name" value="DnaJ domain"/>
    <property type="match status" value="1"/>
</dbReference>
<dbReference type="EMBL" id="NCVQ01000010">
    <property type="protein sequence ID" value="PWZ04902.1"/>
    <property type="molecule type" value="Genomic_DNA"/>
</dbReference>
<feature type="domain" description="CR-type" evidence="8">
    <location>
        <begin position="258"/>
        <end position="332"/>
    </location>
</feature>
<organism evidence="9 10">
    <name type="scientific">Zea mays</name>
    <name type="common">Maize</name>
    <dbReference type="NCBI Taxonomy" id="4577"/>
    <lineage>
        <taxon>Eukaryota</taxon>
        <taxon>Viridiplantae</taxon>
        <taxon>Streptophyta</taxon>
        <taxon>Embryophyta</taxon>
        <taxon>Tracheophyta</taxon>
        <taxon>Spermatophyta</taxon>
        <taxon>Magnoliopsida</taxon>
        <taxon>Liliopsida</taxon>
        <taxon>Poales</taxon>
        <taxon>Poaceae</taxon>
        <taxon>PACMAD clade</taxon>
        <taxon>Panicoideae</taxon>
        <taxon>Andropogonodae</taxon>
        <taxon>Andropogoneae</taxon>
        <taxon>Tripsacinae</taxon>
        <taxon>Zea</taxon>
    </lineage>
</organism>
<dbReference type="CDD" id="cd06257">
    <property type="entry name" value="DnaJ"/>
    <property type="match status" value="1"/>
</dbReference>
<feature type="transmembrane region" description="Helical" evidence="6">
    <location>
        <begin position="43"/>
        <end position="64"/>
    </location>
</feature>
<dbReference type="PROSITE" id="PS51188">
    <property type="entry name" value="ZF_CR"/>
    <property type="match status" value="1"/>
</dbReference>
<dbReference type="GO" id="GO:0008270">
    <property type="term" value="F:zinc ion binding"/>
    <property type="evidence" value="ECO:0007669"/>
    <property type="project" value="UniProtKB-KW"/>
</dbReference>
<keyword evidence="3 5" id="KW-0863">Zinc-finger</keyword>
<keyword evidence="1 5" id="KW-0479">Metal-binding</keyword>
<proteinExistence type="predicted"/>
<dbReference type="GO" id="GO:0006457">
    <property type="term" value="P:protein folding"/>
    <property type="evidence" value="ECO:0007669"/>
    <property type="project" value="InterPro"/>
</dbReference>
<protein>
    <submittedName>
        <fullName evidence="9">Chaperone protein dnaJ 1, mitochondrial</fullName>
    </submittedName>
</protein>
<dbReference type="InterPro" id="IPR036410">
    <property type="entry name" value="HSP_DnaJ_Cys-rich_dom_sf"/>
</dbReference>
<dbReference type="SUPFAM" id="SSF49493">
    <property type="entry name" value="HSP40/DnaJ peptide-binding domain"/>
    <property type="match status" value="2"/>
</dbReference>
<dbReference type="Pfam" id="PF00226">
    <property type="entry name" value="DnaJ"/>
    <property type="match status" value="1"/>
</dbReference>
<evidence type="ECO:0000256" key="5">
    <source>
        <dbReference type="PROSITE-ProRule" id="PRU00546"/>
    </source>
</evidence>
<dbReference type="InterPro" id="IPR001305">
    <property type="entry name" value="HSP_DnaJ_Cys-rich_dom"/>
</dbReference>
<dbReference type="SUPFAM" id="SSF57938">
    <property type="entry name" value="DnaJ/Hsp40 cysteine-rich domain"/>
    <property type="match status" value="1"/>
</dbReference>
<reference evidence="9 10" key="1">
    <citation type="journal article" date="2018" name="Nat. Genet.">
        <title>Extensive intraspecific gene order and gene structural variations between Mo17 and other maize genomes.</title>
        <authorList>
            <person name="Sun S."/>
            <person name="Zhou Y."/>
            <person name="Chen J."/>
            <person name="Shi J."/>
            <person name="Zhao H."/>
            <person name="Zhao H."/>
            <person name="Song W."/>
            <person name="Zhang M."/>
            <person name="Cui Y."/>
            <person name="Dong X."/>
            <person name="Liu H."/>
            <person name="Ma X."/>
            <person name="Jiao Y."/>
            <person name="Wang B."/>
            <person name="Wei X."/>
            <person name="Stein J.C."/>
            <person name="Glaubitz J.C."/>
            <person name="Lu F."/>
            <person name="Yu G."/>
            <person name="Liang C."/>
            <person name="Fengler K."/>
            <person name="Li B."/>
            <person name="Rafalski A."/>
            <person name="Schnable P.S."/>
            <person name="Ware D.H."/>
            <person name="Buckler E.S."/>
            <person name="Lai J."/>
        </authorList>
    </citation>
    <scope>NUCLEOTIDE SEQUENCE [LARGE SCALE GENOMIC DNA]</scope>
    <source>
        <strain evidence="10">cv. Missouri 17</strain>
        <tissue evidence="9">Seedling</tissue>
    </source>
</reference>
<feature type="domain" description="J" evidence="7">
    <location>
        <begin position="107"/>
        <end position="164"/>
    </location>
</feature>
<dbReference type="InterPro" id="IPR002939">
    <property type="entry name" value="DnaJ_C"/>
</dbReference>
<name>A0A3L6D8K1_MAIZE</name>
<dbReference type="PROSITE" id="PS50076">
    <property type="entry name" value="DNAJ_2"/>
    <property type="match status" value="1"/>
</dbReference>
<dbReference type="Pfam" id="PF01556">
    <property type="entry name" value="DnaJ_C"/>
    <property type="match status" value="1"/>
</dbReference>
<keyword evidence="2" id="KW-0677">Repeat</keyword>
<dbReference type="ExpressionAtlas" id="A0A3L6D8K1">
    <property type="expression patterns" value="baseline and differential"/>
</dbReference>
<keyword evidence="4 5" id="KW-0862">Zinc</keyword>
<dbReference type="SMART" id="SM00271">
    <property type="entry name" value="DnaJ"/>
    <property type="match status" value="1"/>
</dbReference>
<evidence type="ECO:0000256" key="2">
    <source>
        <dbReference type="ARBA" id="ARBA00022737"/>
    </source>
</evidence>
<feature type="zinc finger region" description="CR-type" evidence="5">
    <location>
        <begin position="258"/>
        <end position="332"/>
    </location>
</feature>
<accession>A0A3L6D8K1</accession>
<comment type="caution">
    <text evidence="9">The sequence shown here is derived from an EMBL/GenBank/DDBJ whole genome shotgun (WGS) entry which is preliminary data.</text>
</comment>
<evidence type="ECO:0000259" key="8">
    <source>
        <dbReference type="PROSITE" id="PS51188"/>
    </source>
</evidence>
<dbReference type="CDD" id="cd10719">
    <property type="entry name" value="DnaJ_zf"/>
    <property type="match status" value="1"/>
</dbReference>